<dbReference type="InterPro" id="IPR011047">
    <property type="entry name" value="Quinoprotein_ADH-like_sf"/>
</dbReference>
<dbReference type="Gene3D" id="2.130.10.10">
    <property type="entry name" value="YVTN repeat-like/Quinoprotein amine dehydrogenase"/>
    <property type="match status" value="1"/>
</dbReference>
<dbReference type="STRING" id="441103.TRN7648_01062"/>
<feature type="signal peptide" evidence="1">
    <location>
        <begin position="1"/>
        <end position="17"/>
    </location>
</feature>
<dbReference type="InterPro" id="IPR015943">
    <property type="entry name" value="WD40/YVTN_repeat-like_dom_sf"/>
</dbReference>
<evidence type="ECO:0000259" key="2">
    <source>
        <dbReference type="Pfam" id="PF13360"/>
    </source>
</evidence>
<dbReference type="RefSeq" id="WP_058246600.1">
    <property type="nucleotide sequence ID" value="NZ_CYSE01000002.1"/>
</dbReference>
<evidence type="ECO:0000313" key="3">
    <source>
        <dbReference type="EMBL" id="CUH76678.1"/>
    </source>
</evidence>
<dbReference type="OrthoDB" id="5290752at2"/>
<dbReference type="PANTHER" id="PTHR34512:SF30">
    <property type="entry name" value="OUTER MEMBRANE PROTEIN ASSEMBLY FACTOR BAMB"/>
    <property type="match status" value="1"/>
</dbReference>
<dbReference type="AlphaFoldDB" id="A0A0P1G4L5"/>
<proteinExistence type="predicted"/>
<accession>A0A0P1G4L5</accession>
<name>A0A0P1G4L5_9RHOB</name>
<keyword evidence="4" id="KW-1185">Reference proteome</keyword>
<protein>
    <submittedName>
        <fullName evidence="3">Outer membrane protein assembly factor BamB</fullName>
    </submittedName>
</protein>
<dbReference type="Pfam" id="PF13360">
    <property type="entry name" value="PQQ_2"/>
    <property type="match status" value="1"/>
</dbReference>
<dbReference type="InterPro" id="IPR002372">
    <property type="entry name" value="PQQ_rpt_dom"/>
</dbReference>
<dbReference type="SUPFAM" id="SSF50998">
    <property type="entry name" value="Quinoprotein alcohol dehydrogenase-like"/>
    <property type="match status" value="1"/>
</dbReference>
<gene>
    <name evidence="3" type="primary">bamB</name>
    <name evidence="3" type="ORF">TRN7648_01062</name>
</gene>
<dbReference type="SMART" id="SM00564">
    <property type="entry name" value="PQQ"/>
    <property type="match status" value="6"/>
</dbReference>
<keyword evidence="1" id="KW-0732">Signal</keyword>
<dbReference type="Proteomes" id="UP000054935">
    <property type="component" value="Unassembled WGS sequence"/>
</dbReference>
<dbReference type="EMBL" id="CYSE01000002">
    <property type="protein sequence ID" value="CUH76678.1"/>
    <property type="molecule type" value="Genomic_DNA"/>
</dbReference>
<feature type="domain" description="Pyrrolo-quinoline quinone repeat" evidence="2">
    <location>
        <begin position="128"/>
        <end position="357"/>
    </location>
</feature>
<reference evidence="3 4" key="1">
    <citation type="submission" date="2015-09" db="EMBL/GenBank/DDBJ databases">
        <authorList>
            <consortium name="Swine Surveillance"/>
        </authorList>
    </citation>
    <scope>NUCLEOTIDE SEQUENCE [LARGE SCALE GENOMIC DNA]</scope>
    <source>
        <strain evidence="3 4">CECT 7648</strain>
    </source>
</reference>
<organism evidence="3 4">
    <name type="scientific">Tropicibacter naphthalenivorans</name>
    <dbReference type="NCBI Taxonomy" id="441103"/>
    <lineage>
        <taxon>Bacteria</taxon>
        <taxon>Pseudomonadati</taxon>
        <taxon>Pseudomonadota</taxon>
        <taxon>Alphaproteobacteria</taxon>
        <taxon>Rhodobacterales</taxon>
        <taxon>Roseobacteraceae</taxon>
        <taxon>Tropicibacter</taxon>
    </lineage>
</organism>
<feature type="chain" id="PRO_5006063073" evidence="1">
    <location>
        <begin position="18"/>
        <end position="442"/>
    </location>
</feature>
<dbReference type="PANTHER" id="PTHR34512">
    <property type="entry name" value="CELL SURFACE PROTEIN"/>
    <property type="match status" value="1"/>
</dbReference>
<evidence type="ECO:0000313" key="4">
    <source>
        <dbReference type="Proteomes" id="UP000054935"/>
    </source>
</evidence>
<sequence>MLRKASFLTTVAALALAGCTDTDAPLQGERLNVREVLQTRSQAEAPAPENASVAVSLPAMTSNGAWPQSYVSPHARVAHAALGANLSPIWATSIGAGDGRRARVVVDPVMADGRIFTVDSNNMVQATATSGEVLWTYDLTPLRDQNYQAQGGGLAVGGGQLFVSSGFGTLTALDPATGAENWTQRLGATATGKPSWRDGVVYVVSGDTTGWAIEDDDGRVRWQFDVPSDVNNVAGGPAPAISDKFVTFSFGSSSVATVFRQGGLRLWSADILGRRNGVALANVQDITGDPVVSGGMLYAGTHSGRMVGLSLYDGERKWTAQQGALGPAAVAGNALFFVSDRNQLVRLNAEDGSQVWAVDLPGYEPSRNPNRRRDAAFVNSGPVLAGGRLIVAGSDGLIRSFAPEDGALVSSLEIAGGATTRPIVAGGVMYVVSAKGMLHAYR</sequence>
<dbReference type="InterPro" id="IPR018391">
    <property type="entry name" value="PQQ_b-propeller_rpt"/>
</dbReference>
<dbReference type="PROSITE" id="PS51257">
    <property type="entry name" value="PROKAR_LIPOPROTEIN"/>
    <property type="match status" value="1"/>
</dbReference>
<evidence type="ECO:0000256" key="1">
    <source>
        <dbReference type="SAM" id="SignalP"/>
    </source>
</evidence>